<dbReference type="Proteomes" id="UP000824123">
    <property type="component" value="Unassembled WGS sequence"/>
</dbReference>
<dbReference type="InterPro" id="IPR002725">
    <property type="entry name" value="YgjP-like_metallopeptidase"/>
</dbReference>
<dbReference type="EMBL" id="DVNK01000039">
    <property type="protein sequence ID" value="HIU46849.1"/>
    <property type="molecule type" value="Genomic_DNA"/>
</dbReference>
<proteinExistence type="predicted"/>
<reference evidence="2" key="1">
    <citation type="submission" date="2020-10" db="EMBL/GenBank/DDBJ databases">
        <authorList>
            <person name="Gilroy R."/>
        </authorList>
    </citation>
    <scope>NUCLEOTIDE SEQUENCE</scope>
    <source>
        <strain evidence="2">ChiSxjej2B14-8506</strain>
    </source>
</reference>
<dbReference type="Gene3D" id="3.30.2010.10">
    <property type="entry name" value="Metalloproteases ('zincins'), catalytic domain"/>
    <property type="match status" value="1"/>
</dbReference>
<gene>
    <name evidence="2" type="ORF">IAC59_06285</name>
</gene>
<reference evidence="2" key="2">
    <citation type="journal article" date="2021" name="PeerJ">
        <title>Extensive microbial diversity within the chicken gut microbiome revealed by metagenomics and culture.</title>
        <authorList>
            <person name="Gilroy R."/>
            <person name="Ravi A."/>
            <person name="Getino M."/>
            <person name="Pursley I."/>
            <person name="Horton D.L."/>
            <person name="Alikhan N.F."/>
            <person name="Baker D."/>
            <person name="Gharbi K."/>
            <person name="Hall N."/>
            <person name="Watson M."/>
            <person name="Adriaenssens E.M."/>
            <person name="Foster-Nyarko E."/>
            <person name="Jarju S."/>
            <person name="Secka A."/>
            <person name="Antonio M."/>
            <person name="Oren A."/>
            <person name="Chaudhuri R.R."/>
            <person name="La Ragione R."/>
            <person name="Hildebrand F."/>
            <person name="Pallen M.J."/>
        </authorList>
    </citation>
    <scope>NUCLEOTIDE SEQUENCE</scope>
    <source>
        <strain evidence="2">ChiSxjej2B14-8506</strain>
    </source>
</reference>
<evidence type="ECO:0000313" key="2">
    <source>
        <dbReference type="EMBL" id="HIU46849.1"/>
    </source>
</evidence>
<feature type="domain" description="YgjP-like metallopeptidase" evidence="1">
    <location>
        <begin position="11"/>
        <end position="62"/>
    </location>
</feature>
<dbReference type="PANTHER" id="PTHR30399:SF1">
    <property type="entry name" value="UTP PYROPHOSPHATASE"/>
    <property type="match status" value="1"/>
</dbReference>
<accession>A0A9D1S4D7</accession>
<dbReference type="CDD" id="cd07344">
    <property type="entry name" value="M48_yhfN_like"/>
    <property type="match status" value="1"/>
</dbReference>
<dbReference type="PANTHER" id="PTHR30399">
    <property type="entry name" value="UNCHARACTERIZED PROTEIN YGJP"/>
    <property type="match status" value="1"/>
</dbReference>
<protein>
    <submittedName>
        <fullName evidence="2">M48 family metallopeptidase</fullName>
    </submittedName>
</protein>
<dbReference type="InterPro" id="IPR053136">
    <property type="entry name" value="UTP_pyrophosphatase-like"/>
</dbReference>
<evidence type="ECO:0000313" key="3">
    <source>
        <dbReference type="Proteomes" id="UP000824123"/>
    </source>
</evidence>
<sequence>MDYELIRSNRRTLALEIRQQRVIVRAPARLPQRDIDRFVAAHANWIDQHLTRARQYALAHPEPDAAQRAQLTARARAELPRRVARLGALMGAMPTRITITNARTRLGSCSSKGAICFSWRLMLYPDEAIDYVVAHELAHLRHLNHGPEFYAELERIMPDHKRRRAMLR</sequence>
<organism evidence="2 3">
    <name type="scientific">Candidatus Fimadaptatus faecigallinarum</name>
    <dbReference type="NCBI Taxonomy" id="2840814"/>
    <lineage>
        <taxon>Bacteria</taxon>
        <taxon>Bacillati</taxon>
        <taxon>Bacillota</taxon>
        <taxon>Clostridia</taxon>
        <taxon>Eubacteriales</taxon>
        <taxon>Candidatus Fimadaptatus</taxon>
    </lineage>
</organism>
<comment type="caution">
    <text evidence="2">The sequence shown here is derived from an EMBL/GenBank/DDBJ whole genome shotgun (WGS) entry which is preliminary data.</text>
</comment>
<evidence type="ECO:0000259" key="1">
    <source>
        <dbReference type="Pfam" id="PF01863"/>
    </source>
</evidence>
<name>A0A9D1S4D7_9FIRM</name>
<dbReference type="AlphaFoldDB" id="A0A9D1S4D7"/>
<dbReference type="Pfam" id="PF01863">
    <property type="entry name" value="YgjP-like"/>
    <property type="match status" value="2"/>
</dbReference>
<feature type="domain" description="YgjP-like metallopeptidase" evidence="1">
    <location>
        <begin position="69"/>
        <end position="168"/>
    </location>
</feature>